<name>A0ABV6YUT1_UNCC1</name>
<keyword evidence="5" id="KW-1185">Reference proteome</keyword>
<dbReference type="Gene3D" id="2.40.30.170">
    <property type="match status" value="1"/>
</dbReference>
<evidence type="ECO:0000259" key="2">
    <source>
        <dbReference type="Pfam" id="PF25881"/>
    </source>
</evidence>
<evidence type="ECO:0000313" key="4">
    <source>
        <dbReference type="EMBL" id="MFC1849838.1"/>
    </source>
</evidence>
<dbReference type="InterPro" id="IPR058636">
    <property type="entry name" value="Beta-barrel_YknX"/>
</dbReference>
<feature type="coiled-coil region" evidence="1">
    <location>
        <begin position="82"/>
        <end position="131"/>
    </location>
</feature>
<dbReference type="Pfam" id="PF25881">
    <property type="entry name" value="HH_YBHG"/>
    <property type="match status" value="1"/>
</dbReference>
<keyword evidence="1" id="KW-0175">Coiled coil</keyword>
<dbReference type="PANTHER" id="PTHR30438:SF2">
    <property type="entry name" value="MEMBRANE PROTEIN"/>
    <property type="match status" value="1"/>
</dbReference>
<proteinExistence type="predicted"/>
<sequence>MNYRNLILCISCLFTVTCCGSNGQRGELFFSGTIEATTATLSSKVSGDVQRLFIREGSQVNPGDPLMKIDETDYQLQRNQVAAQLAQAEAALQLALKGAREEDKKRAAKNVEAAKASLDQAQADYQRITTLKNKGSATQKQLDDVTSLLEIRQAHYEAALQAHKKLLRGTRQEEIEMARAQQAQVAAALAIIDQKVSDCSITTPRAGTIIEQLVEMGELVTPGRDVVVVADLTTVTLRVYVPEQQLPEVKLDQEVKVRIDGSDKQFKGTIRYISDIAEFTPKTIQTRDERVKLVFAVEIELPNESRILKAGMPADAFL</sequence>
<feature type="domain" description="YknX-like beta-barrel" evidence="3">
    <location>
        <begin position="241"/>
        <end position="312"/>
    </location>
</feature>
<dbReference type="Gene3D" id="2.40.50.100">
    <property type="match status" value="1"/>
</dbReference>
<dbReference type="InterPro" id="IPR059052">
    <property type="entry name" value="HH_YbhG-like"/>
</dbReference>
<feature type="domain" description="YbhG-like alpha-helical hairpin" evidence="2">
    <location>
        <begin position="69"/>
        <end position="197"/>
    </location>
</feature>
<gene>
    <name evidence="4" type="ORF">ACFL27_06480</name>
</gene>
<dbReference type="Gene3D" id="1.10.287.470">
    <property type="entry name" value="Helix hairpin bin"/>
    <property type="match status" value="1"/>
</dbReference>
<dbReference type="PANTHER" id="PTHR30438">
    <property type="entry name" value="36 KDA ANTIGEN-RELATED"/>
    <property type="match status" value="1"/>
</dbReference>
<dbReference type="Proteomes" id="UP001594351">
    <property type="component" value="Unassembled WGS sequence"/>
</dbReference>
<protein>
    <submittedName>
        <fullName evidence="4">HlyD family secretion protein</fullName>
    </submittedName>
</protein>
<comment type="caution">
    <text evidence="4">The sequence shown here is derived from an EMBL/GenBank/DDBJ whole genome shotgun (WGS) entry which is preliminary data.</text>
</comment>
<organism evidence="4 5">
    <name type="scientific">candidate division CSSED10-310 bacterium</name>
    <dbReference type="NCBI Taxonomy" id="2855610"/>
    <lineage>
        <taxon>Bacteria</taxon>
        <taxon>Bacteria division CSSED10-310</taxon>
    </lineage>
</organism>
<reference evidence="4 5" key="1">
    <citation type="submission" date="2024-09" db="EMBL/GenBank/DDBJ databases">
        <title>Laminarin stimulates single cell rates of sulfate reduction while oxygen inhibits transcriptomic activity in coastal marine sediment.</title>
        <authorList>
            <person name="Lindsay M."/>
            <person name="Orcutt B."/>
            <person name="Emerson D."/>
            <person name="Stepanauskas R."/>
            <person name="D'Angelo T."/>
        </authorList>
    </citation>
    <scope>NUCLEOTIDE SEQUENCE [LARGE SCALE GENOMIC DNA]</scope>
    <source>
        <strain evidence="4">SAG AM-311-K15</strain>
    </source>
</reference>
<dbReference type="EMBL" id="JBHPBY010000062">
    <property type="protein sequence ID" value="MFC1849838.1"/>
    <property type="molecule type" value="Genomic_DNA"/>
</dbReference>
<accession>A0ABV6YUT1</accession>
<dbReference type="Pfam" id="PF25990">
    <property type="entry name" value="Beta-barrel_YknX"/>
    <property type="match status" value="1"/>
</dbReference>
<evidence type="ECO:0000259" key="3">
    <source>
        <dbReference type="Pfam" id="PF25990"/>
    </source>
</evidence>
<evidence type="ECO:0000256" key="1">
    <source>
        <dbReference type="SAM" id="Coils"/>
    </source>
</evidence>
<evidence type="ECO:0000313" key="5">
    <source>
        <dbReference type="Proteomes" id="UP001594351"/>
    </source>
</evidence>
<dbReference type="SUPFAM" id="SSF111369">
    <property type="entry name" value="HlyD-like secretion proteins"/>
    <property type="match status" value="2"/>
</dbReference>